<dbReference type="OrthoDB" id="602706at2759"/>
<feature type="region of interest" description="Disordered" evidence="1">
    <location>
        <begin position="291"/>
        <end position="444"/>
    </location>
</feature>
<feature type="compositionally biased region" description="Low complexity" evidence="1">
    <location>
        <begin position="304"/>
        <end position="315"/>
    </location>
</feature>
<feature type="compositionally biased region" description="Basic and acidic residues" evidence="1">
    <location>
        <begin position="628"/>
        <end position="652"/>
    </location>
</feature>
<feature type="compositionally biased region" description="Polar residues" evidence="1">
    <location>
        <begin position="415"/>
        <end position="434"/>
    </location>
</feature>
<dbReference type="RefSeq" id="XP_038981449.1">
    <property type="nucleotide sequence ID" value="XM_039125521.1"/>
</dbReference>
<sequence>MANSQKGATSTTCDQKKSPLDEDFGNDFLSSWPSAKMGKDAIDFDVETVPLIGKKSFNFDKLDDFELGSDFDKLSSFKMDMSDLDFSSPVNKTAKTTEKSSKELLLGKQESTKDKFSFSFDFNELDKFDLDSKLVKGEKKLSKCMDDIKPDCSIKLDKGIDSRCNSIMNSNGTKIIPNKKNMATSRPTHFTEPGILDNAKPSISNLLHYDVRPEAQTSTEKQTVIRENENETHIIQQHIEQSDGKWPIKPNAEKAPQDFALLSVSGDGSTHAKVHQTQAELVTSVSAKENIAREQESSMKSVDSSQSRNSSPANSYNSRCWMPKSKAESLDTSHKFQKHEGNQSEVSGASTSCSESNQDQKNVENPSVSQKHAPAIKNTGKKQDQRSNFLPSPSNRVSRLVQSMSTKEKGASALQLRSMNTTEGSLSQRTTASTPKHLHGLQNKKMEIMHLYPTSLKRESKPNDELAQNLEGGILKSDDISLKTSVPFLLESKRSNKDNDTSDFQLHPSNLHKQSTASNNAKSITSNLVSGYAPLKGFKNISFEGQDITPKDDKKCDISGSMTSRITKVNSRIPNSTMQKEIKSVRFLGGNLTPKVANTVITEKHALLSPSLKRKTLEEARADAETLKPLKRIMDSSTERRKPSDASPKLDSEVAPETQKLEAPHSSVSVDNRTSPNGAPKAGSMMDFEVHVLIESDGNVEKAESCAKELDGICNMLKKKHEEAKELLVLAIVNNNALLMLNHPKFEEKISFHI</sequence>
<feature type="region of interest" description="Disordered" evidence="1">
    <location>
        <begin position="628"/>
        <end position="683"/>
    </location>
</feature>
<keyword evidence="2" id="KW-1185">Reference proteome</keyword>
<evidence type="ECO:0000313" key="2">
    <source>
        <dbReference type="Proteomes" id="UP000228380"/>
    </source>
</evidence>
<protein>
    <submittedName>
        <fullName evidence="3">Uncharacterized protein At4g18490 isoform X1</fullName>
    </submittedName>
</protein>
<feature type="compositionally biased region" description="Polar residues" evidence="1">
    <location>
        <begin position="502"/>
        <end position="520"/>
    </location>
</feature>
<gene>
    <name evidence="3" type="primary">LOC113460942</name>
</gene>
<dbReference type="PANTHER" id="PTHR36380:SF1">
    <property type="entry name" value="OS01G0755100 PROTEIN"/>
    <property type="match status" value="1"/>
</dbReference>
<feature type="compositionally biased region" description="Polar residues" evidence="1">
    <location>
        <begin position="343"/>
        <end position="370"/>
    </location>
</feature>
<dbReference type="AlphaFoldDB" id="A0A8B9ADZ6"/>
<dbReference type="GeneID" id="113460942"/>
<evidence type="ECO:0000313" key="3">
    <source>
        <dbReference type="RefSeq" id="XP_038981449.1"/>
    </source>
</evidence>
<name>A0A8B9ADZ6_PHODC</name>
<feature type="region of interest" description="Disordered" evidence="1">
    <location>
        <begin position="493"/>
        <end position="520"/>
    </location>
</feature>
<organism evidence="2 3">
    <name type="scientific">Phoenix dactylifera</name>
    <name type="common">Date palm</name>
    <dbReference type="NCBI Taxonomy" id="42345"/>
    <lineage>
        <taxon>Eukaryota</taxon>
        <taxon>Viridiplantae</taxon>
        <taxon>Streptophyta</taxon>
        <taxon>Embryophyta</taxon>
        <taxon>Tracheophyta</taxon>
        <taxon>Spermatophyta</taxon>
        <taxon>Magnoliopsida</taxon>
        <taxon>Liliopsida</taxon>
        <taxon>Arecaceae</taxon>
        <taxon>Coryphoideae</taxon>
        <taxon>Phoeniceae</taxon>
        <taxon>Phoenix</taxon>
    </lineage>
</organism>
<feature type="compositionally biased region" description="Polar residues" evidence="1">
    <location>
        <begin position="386"/>
        <end position="405"/>
    </location>
</feature>
<dbReference type="KEGG" id="pda:113460942"/>
<dbReference type="PANTHER" id="PTHR36380">
    <property type="entry name" value="BNAA03G58330D PROTEIN"/>
    <property type="match status" value="1"/>
</dbReference>
<accession>A0A8B9ADZ6</accession>
<evidence type="ECO:0000256" key="1">
    <source>
        <dbReference type="SAM" id="MobiDB-lite"/>
    </source>
</evidence>
<feature type="compositionally biased region" description="Polar residues" evidence="1">
    <location>
        <begin position="666"/>
        <end position="677"/>
    </location>
</feature>
<feature type="region of interest" description="Disordered" evidence="1">
    <location>
        <begin position="1"/>
        <end position="24"/>
    </location>
</feature>
<dbReference type="InterPro" id="IPR038777">
    <property type="entry name" value="At4g18490-like"/>
</dbReference>
<reference evidence="3" key="2">
    <citation type="submission" date="2025-08" db="UniProtKB">
        <authorList>
            <consortium name="RefSeq"/>
        </authorList>
    </citation>
    <scope>IDENTIFICATION</scope>
    <source>
        <tissue evidence="3">Young leaves</tissue>
    </source>
</reference>
<reference evidence="2" key="1">
    <citation type="journal article" date="2019" name="Nat. Commun.">
        <title>Genome-wide association mapping of date palm fruit traits.</title>
        <authorList>
            <person name="Hazzouri K.M."/>
            <person name="Gros-Balthazard M."/>
            <person name="Flowers J.M."/>
            <person name="Copetti D."/>
            <person name="Lemansour A."/>
            <person name="Lebrun M."/>
            <person name="Masmoudi K."/>
            <person name="Ferrand S."/>
            <person name="Dhar M.I."/>
            <person name="Fresquez Z.A."/>
            <person name="Rosas U."/>
            <person name="Zhang J."/>
            <person name="Talag J."/>
            <person name="Lee S."/>
            <person name="Kudrna D."/>
            <person name="Powell R.F."/>
            <person name="Leitch I.J."/>
            <person name="Krueger R.R."/>
            <person name="Wing R.A."/>
            <person name="Amiri K.M.A."/>
            <person name="Purugganan M.D."/>
        </authorList>
    </citation>
    <scope>NUCLEOTIDE SEQUENCE [LARGE SCALE GENOMIC DNA]</scope>
    <source>
        <strain evidence="2">cv. Khalas</strain>
    </source>
</reference>
<feature type="compositionally biased region" description="Basic and acidic residues" evidence="1">
    <location>
        <begin position="325"/>
        <end position="342"/>
    </location>
</feature>
<feature type="compositionally biased region" description="Polar residues" evidence="1">
    <location>
        <begin position="1"/>
        <end position="13"/>
    </location>
</feature>
<proteinExistence type="predicted"/>
<dbReference type="Proteomes" id="UP000228380">
    <property type="component" value="Chromosome 4"/>
</dbReference>